<reference evidence="1 2" key="1">
    <citation type="submission" date="2020-07" db="EMBL/GenBank/DDBJ databases">
        <title>Mycobacterium kansasii (former subtype) with zoonotic potential isolated from diseased indoor pet cat, Japan.</title>
        <authorList>
            <person name="Fukano H."/>
            <person name="Terazono T."/>
            <person name="Hoshino Y."/>
        </authorList>
    </citation>
    <scope>NUCLEOTIDE SEQUENCE [LARGE SCALE GENOMIC DNA]</scope>
    <source>
        <strain evidence="1 2">Kuro-I</strain>
    </source>
</reference>
<evidence type="ECO:0000313" key="2">
    <source>
        <dbReference type="Proteomes" id="UP000516380"/>
    </source>
</evidence>
<dbReference type="Gene3D" id="3.40.50.2000">
    <property type="entry name" value="Glycogen Phosphorylase B"/>
    <property type="match status" value="1"/>
</dbReference>
<accession>A0A7G1IHV2</accession>
<dbReference type="EMBL" id="AP023343">
    <property type="protein sequence ID" value="BCI89492.1"/>
    <property type="molecule type" value="Genomic_DNA"/>
</dbReference>
<name>A0A7G1IHV2_MYCKA</name>
<keyword evidence="2" id="KW-1185">Reference proteome</keyword>
<dbReference type="AlphaFoldDB" id="A0A7G1IHV2"/>
<gene>
    <name evidence="1" type="ORF">NIIDMKKI_46980</name>
</gene>
<protein>
    <submittedName>
        <fullName evidence="1">Uncharacterized protein</fullName>
    </submittedName>
</protein>
<sequence length="165" mass="17062">MDERVAGCCGRVGPMRVAVVAGPDPGHSFPAIALCQRFQASGDRPTLFTGVEWLGTASAVGIDAVELDGLTATDEDLDAGARIHRRAAEMAVLNAPALRELAPDLVVSDVITACGGLAAELVGIPGSNSTRIRCTCPRKVCRRSAVGWHRAPESAAGCAMPPCGR</sequence>
<dbReference type="Proteomes" id="UP000516380">
    <property type="component" value="Chromosome"/>
</dbReference>
<proteinExistence type="predicted"/>
<organism evidence="1 2">
    <name type="scientific">Mycobacterium kansasii</name>
    <dbReference type="NCBI Taxonomy" id="1768"/>
    <lineage>
        <taxon>Bacteria</taxon>
        <taxon>Bacillati</taxon>
        <taxon>Actinomycetota</taxon>
        <taxon>Actinomycetes</taxon>
        <taxon>Mycobacteriales</taxon>
        <taxon>Mycobacteriaceae</taxon>
        <taxon>Mycobacterium</taxon>
    </lineage>
</organism>
<evidence type="ECO:0000313" key="1">
    <source>
        <dbReference type="EMBL" id="BCI89492.1"/>
    </source>
</evidence>
<dbReference type="SUPFAM" id="SSF53756">
    <property type="entry name" value="UDP-Glycosyltransferase/glycogen phosphorylase"/>
    <property type="match status" value="1"/>
</dbReference>